<reference evidence="1" key="1">
    <citation type="submission" date="2021-01" db="EMBL/GenBank/DDBJ databases">
        <authorList>
            <person name="Corre E."/>
            <person name="Pelletier E."/>
            <person name="Niang G."/>
            <person name="Scheremetjew M."/>
            <person name="Finn R."/>
            <person name="Kale V."/>
            <person name="Holt S."/>
            <person name="Cochrane G."/>
            <person name="Meng A."/>
            <person name="Brown T."/>
            <person name="Cohen L."/>
        </authorList>
    </citation>
    <scope>NUCLEOTIDE SEQUENCE</scope>
    <source>
        <strain evidence="1">CCMP2078</strain>
    </source>
</reference>
<dbReference type="SUPFAM" id="SSF158997">
    <property type="entry name" value="Trm112p-like"/>
    <property type="match status" value="1"/>
</dbReference>
<dbReference type="AlphaFoldDB" id="A0A7R9YE97"/>
<sequence length="103" mass="11688">MAMRCPRTLLTYSRHLRPPRVVCSARFWTFSDSSSGLPVDLEEKLGCPFTKKPVRFDETQKAFVSDEAGVAWPLGDDKLPDFLPWSGKFLDDNGKIEPETPEK</sequence>
<dbReference type="EMBL" id="HBEA01015859">
    <property type="protein sequence ID" value="CAD8262606.1"/>
    <property type="molecule type" value="Transcribed_RNA"/>
</dbReference>
<gene>
    <name evidence="1" type="ORF">PPYR1160_LOCUS12108</name>
</gene>
<proteinExistence type="predicted"/>
<accession>A0A7R9YE97</accession>
<evidence type="ECO:0000313" key="1">
    <source>
        <dbReference type="EMBL" id="CAD8262606.1"/>
    </source>
</evidence>
<name>A0A7R9YE97_9STRA</name>
<organism evidence="1">
    <name type="scientific">Pinguiococcus pyrenoidosus</name>
    <dbReference type="NCBI Taxonomy" id="172671"/>
    <lineage>
        <taxon>Eukaryota</taxon>
        <taxon>Sar</taxon>
        <taxon>Stramenopiles</taxon>
        <taxon>Ochrophyta</taxon>
        <taxon>Pinguiophyceae</taxon>
        <taxon>Pinguiochrysidales</taxon>
        <taxon>Pinguiochrysidaceae</taxon>
        <taxon>Pinguiococcus</taxon>
    </lineage>
</organism>
<protein>
    <submittedName>
        <fullName evidence="1">Uncharacterized protein</fullName>
    </submittedName>
</protein>